<evidence type="ECO:0000313" key="1">
    <source>
        <dbReference type="EMBL" id="SBW12299.1"/>
    </source>
</evidence>
<sequence length="348" mass="35449">MRDAETATTEAPPQAGRLSRRAALGFGAAALAGFAAPAALAQPVRFFRIAAGPIGGTMFPAAGWIAQAISNPPGSRPCERYGSCGVPGLIAMAQSTEGSIANIEALRAGTIDAALAYAATAHDARVGAGAFKTPFSGLCAVASLAPELVHVLVRRGGPIRTIGDLKGRRVAVGVEADGPAGVAEAVLKAHGIGPKRYRAIALNPDAAAGALASGEIDAMVFLARPPAAVARQMIADHGGVLLPLDPERMRAAIHTDPYLFVAAIPTDAYGAAAPAPTLATLPVLLVRADLDSALVAAMSRALWLAVKDAEGDHPLDRQSFAAAQIGRRGVPLHPAAQTFRDELLKTGG</sequence>
<gene>
    <name evidence="1" type="ORF">KL86APRO_20543</name>
</gene>
<dbReference type="InterPro" id="IPR006311">
    <property type="entry name" value="TAT_signal"/>
</dbReference>
<name>A0A212KKV1_9PROT</name>
<dbReference type="NCBIfam" id="TIGR02122">
    <property type="entry name" value="TRAP_TAXI"/>
    <property type="match status" value="1"/>
</dbReference>
<dbReference type="SUPFAM" id="SSF53850">
    <property type="entry name" value="Periplasmic binding protein-like II"/>
    <property type="match status" value="1"/>
</dbReference>
<proteinExistence type="predicted"/>
<dbReference type="PROSITE" id="PS51318">
    <property type="entry name" value="TAT"/>
    <property type="match status" value="1"/>
</dbReference>
<dbReference type="Gene3D" id="3.40.190.10">
    <property type="entry name" value="Periplasmic binding protein-like II"/>
    <property type="match status" value="2"/>
</dbReference>
<protein>
    <submittedName>
        <fullName evidence="1">TRAP transporter solute receptor</fullName>
    </submittedName>
</protein>
<dbReference type="PANTHER" id="PTHR42941">
    <property type="entry name" value="SLL1037 PROTEIN"/>
    <property type="match status" value="1"/>
</dbReference>
<keyword evidence="1" id="KW-0675">Receptor</keyword>
<accession>A0A212KKV1</accession>
<dbReference type="AlphaFoldDB" id="A0A212KKV1"/>
<dbReference type="PANTHER" id="PTHR42941:SF1">
    <property type="entry name" value="SLL1037 PROTEIN"/>
    <property type="match status" value="1"/>
</dbReference>
<dbReference type="EMBL" id="FLUO01000002">
    <property type="protein sequence ID" value="SBW12299.1"/>
    <property type="molecule type" value="Genomic_DNA"/>
</dbReference>
<organism evidence="1">
    <name type="scientific">uncultured Alphaproteobacteria bacterium</name>
    <dbReference type="NCBI Taxonomy" id="91750"/>
    <lineage>
        <taxon>Bacteria</taxon>
        <taxon>Pseudomonadati</taxon>
        <taxon>Pseudomonadota</taxon>
        <taxon>Alphaproteobacteria</taxon>
        <taxon>environmental samples</taxon>
    </lineage>
</organism>
<reference evidence="1" key="1">
    <citation type="submission" date="2016-04" db="EMBL/GenBank/DDBJ databases">
        <authorList>
            <person name="Evans L.H."/>
            <person name="Alamgir A."/>
            <person name="Owens N."/>
            <person name="Weber N.D."/>
            <person name="Virtaneva K."/>
            <person name="Barbian K."/>
            <person name="Babar A."/>
            <person name="Rosenke K."/>
        </authorList>
    </citation>
    <scope>NUCLEOTIDE SEQUENCE</scope>
    <source>
        <strain evidence="1">86</strain>
    </source>
</reference>
<dbReference type="Pfam" id="PF16868">
    <property type="entry name" value="NMT1_3"/>
    <property type="match status" value="1"/>
</dbReference>
<dbReference type="InterPro" id="IPR011852">
    <property type="entry name" value="TRAP_TAXI"/>
</dbReference>